<dbReference type="Proteomes" id="UP000281261">
    <property type="component" value="Unassembled WGS sequence"/>
</dbReference>
<sequence>MAASLFTKLKKYAGAEISQDENYATELLASLLYELPGYRQFVLNELFQIPIAEEVAIRTQESYETRRFGRAVLDLVIEDDVHFIIVEVKVGAGLGTYRPQDDLNGDTYDQIQKYEDCIGLPEDKRISIFTLAQHTPKIRQAKYRYYQPDTDNITWYDLYRITNRRYVQLKDNSPEKYLLDHYIRFLKEENMAGFQGFTLKDLADMSRLTELTEMLSQHRELIKTRIKVEGFKASEEHLSWDRDGVFYNWRGPGKVGVFVGFWFSDEIYHFKFPRESGPRAMVFLEIPPQSPIRDQVIESEAYAKAGNTFDRKNVGYQVLLTSKPLTDFLGKEDQAGALLAFYQDNVGQLQKSGILDLILSCKPSKD</sequence>
<proteinExistence type="predicted"/>
<evidence type="ECO:0008006" key="3">
    <source>
        <dbReference type="Google" id="ProtNLM"/>
    </source>
</evidence>
<protein>
    <recommendedName>
        <fullName evidence="3">PD-(D/E)XK nuclease superfamily protein</fullName>
    </recommendedName>
</protein>
<dbReference type="EMBL" id="QMNG01000061">
    <property type="protein sequence ID" value="RLC36392.1"/>
    <property type="molecule type" value="Genomic_DNA"/>
</dbReference>
<organism evidence="1 2">
    <name type="scientific">candidate division Kazan bacterium</name>
    <dbReference type="NCBI Taxonomy" id="2202143"/>
    <lineage>
        <taxon>Bacteria</taxon>
        <taxon>Bacteria division Kazan-3B-28</taxon>
    </lineage>
</organism>
<reference evidence="1 2" key="1">
    <citation type="submission" date="2018-06" db="EMBL/GenBank/DDBJ databases">
        <title>Extensive metabolic versatility and redundancy in microbially diverse, dynamic hydrothermal sediments.</title>
        <authorList>
            <person name="Dombrowski N."/>
            <person name="Teske A."/>
            <person name="Baker B.J."/>
        </authorList>
    </citation>
    <scope>NUCLEOTIDE SEQUENCE [LARGE SCALE GENOMIC DNA]</scope>
    <source>
        <strain evidence="1">B79_G16</strain>
    </source>
</reference>
<gene>
    <name evidence="1" type="ORF">DRH29_04640</name>
</gene>
<accession>A0A420ZBI6</accession>
<evidence type="ECO:0000313" key="1">
    <source>
        <dbReference type="EMBL" id="RLC36392.1"/>
    </source>
</evidence>
<name>A0A420ZBI6_UNCK3</name>
<evidence type="ECO:0000313" key="2">
    <source>
        <dbReference type="Proteomes" id="UP000281261"/>
    </source>
</evidence>
<dbReference type="AlphaFoldDB" id="A0A420ZBI6"/>
<comment type="caution">
    <text evidence="1">The sequence shown here is derived from an EMBL/GenBank/DDBJ whole genome shotgun (WGS) entry which is preliminary data.</text>
</comment>